<evidence type="ECO:0000313" key="1">
    <source>
        <dbReference type="EMBL" id="MCY1595574.1"/>
    </source>
</evidence>
<dbReference type="RefSeq" id="WP_268210963.1">
    <property type="nucleotide sequence ID" value="NZ_JANSKK010000005.1"/>
</dbReference>
<dbReference type="AlphaFoldDB" id="A0A9Q4D9X8"/>
<sequence length="219" mass="25626">MAYRYVYYVDEVTDAFEKEEVAFKWYPGFAIEQKQKSIESLHMNFIKKQPRYNILEVSSKSKLPLGKEASSFNLTMQTKQGKQYTLEQVFQSSKVYKKAGSQNHLLSKGYSSREMKKILKEINKNDEIIAFECFNQAFPLEPTTLFYNWLYVNTLAQNKEIAQQILEYDAFTDIEFNPKKSINCQAEACSIFVSLSRQNKLQEALSDVDSFKNIVYREQ</sequence>
<dbReference type="EMBL" id="JANSKX010000033">
    <property type="protein sequence ID" value="MCY1595574.1"/>
    <property type="molecule type" value="Genomic_DNA"/>
</dbReference>
<comment type="caution">
    <text evidence="1">The sequence shown here is derived from an EMBL/GenBank/DDBJ whole genome shotgun (WGS) entry which is preliminary data.</text>
</comment>
<dbReference type="InterPro" id="IPR053913">
    <property type="entry name" value="NADAR-DarT1"/>
</dbReference>
<organism evidence="1 2">
    <name type="scientific">Staphylococcus pettenkoferi</name>
    <dbReference type="NCBI Taxonomy" id="170573"/>
    <lineage>
        <taxon>Bacteria</taxon>
        <taxon>Bacillati</taxon>
        <taxon>Bacillota</taxon>
        <taxon>Bacilli</taxon>
        <taxon>Bacillales</taxon>
        <taxon>Staphylococcaceae</taxon>
        <taxon>Staphylococcus</taxon>
    </lineage>
</organism>
<proteinExistence type="predicted"/>
<dbReference type="Pfam" id="PF22397">
    <property type="entry name" value="NADAR-DarT1"/>
    <property type="match status" value="1"/>
</dbReference>
<reference evidence="1" key="1">
    <citation type="journal article" date="2022" name="Int. J. Mol. Sci.">
        <title>Phenotypic and genotypic virulence characterisation of Staphylococcus pettenkoferi strains isolated from human bloodstream and diabetic foot infections.</title>
        <authorList>
            <person name="Magnan C."/>
        </authorList>
    </citation>
    <scope>NUCLEOTIDE SEQUENCE</scope>
    <source>
        <strain evidence="1">NSP020P</strain>
    </source>
</reference>
<name>A0A9Q4D9X8_9STAP</name>
<dbReference type="Proteomes" id="UP001081438">
    <property type="component" value="Unassembled WGS sequence"/>
</dbReference>
<gene>
    <name evidence="1" type="ORF">NW112_10025</name>
</gene>
<accession>A0A9Q4D9X8</accession>
<evidence type="ECO:0000313" key="2">
    <source>
        <dbReference type="Proteomes" id="UP001081438"/>
    </source>
</evidence>
<protein>
    <submittedName>
        <fullName evidence="1">Uncharacterized protein</fullName>
    </submittedName>
</protein>